<dbReference type="AlphaFoldDB" id="A0A101QMC8"/>
<comment type="caution">
    <text evidence="2">The sequence shown here is derived from an EMBL/GenBank/DDBJ whole genome shotgun (WGS) entry which is preliminary data.</text>
</comment>
<feature type="region of interest" description="Disordered" evidence="1">
    <location>
        <begin position="1"/>
        <end position="22"/>
    </location>
</feature>
<gene>
    <name evidence="2" type="ORF">AQJ11_03315</name>
</gene>
<sequence length="78" mass="8753">MDTPSAPWHASPRRDAAPYSDAQTGEVRIPLTLFSVDERIRDVDLVLSRTEGETFFEQLRPALTASIESAVRRPEVVK</sequence>
<dbReference type="RefSeq" id="WP_059261778.1">
    <property type="nucleotide sequence ID" value="NZ_KQ948351.1"/>
</dbReference>
<protein>
    <submittedName>
        <fullName evidence="2">Uncharacterized protein</fullName>
    </submittedName>
</protein>
<name>A0A101QMC8_STRCK</name>
<dbReference type="Proteomes" id="UP000053398">
    <property type="component" value="Unassembled WGS sequence"/>
</dbReference>
<evidence type="ECO:0000256" key="1">
    <source>
        <dbReference type="SAM" id="MobiDB-lite"/>
    </source>
</evidence>
<organism evidence="2 3">
    <name type="scientific">Streptomyces corchorusii</name>
    <name type="common">Streptomyces chibaensis</name>
    <dbReference type="NCBI Taxonomy" id="1903"/>
    <lineage>
        <taxon>Bacteria</taxon>
        <taxon>Bacillati</taxon>
        <taxon>Actinomycetota</taxon>
        <taxon>Actinomycetes</taxon>
        <taxon>Kitasatosporales</taxon>
        <taxon>Streptomycetaceae</taxon>
        <taxon>Streptomyces</taxon>
    </lineage>
</organism>
<evidence type="ECO:0000313" key="3">
    <source>
        <dbReference type="Proteomes" id="UP000053398"/>
    </source>
</evidence>
<proteinExistence type="predicted"/>
<accession>A0A101QMC8</accession>
<keyword evidence="3" id="KW-1185">Reference proteome</keyword>
<reference evidence="2 3" key="1">
    <citation type="submission" date="2015-10" db="EMBL/GenBank/DDBJ databases">
        <title>Draft genome sequence of Streptomyces corchorusii DSM 40340, type strain for the species Streptomyces corchorusii.</title>
        <authorList>
            <person name="Ruckert C."/>
            <person name="Winkler A."/>
            <person name="Kalinowski J."/>
            <person name="Kampfer P."/>
            <person name="Glaeser S."/>
        </authorList>
    </citation>
    <scope>NUCLEOTIDE SEQUENCE [LARGE SCALE GENOMIC DNA]</scope>
    <source>
        <strain evidence="2 3">DSM 40340</strain>
    </source>
</reference>
<dbReference type="EMBL" id="LMWP01000002">
    <property type="protein sequence ID" value="KUN32568.1"/>
    <property type="molecule type" value="Genomic_DNA"/>
</dbReference>
<evidence type="ECO:0000313" key="2">
    <source>
        <dbReference type="EMBL" id="KUN32568.1"/>
    </source>
</evidence>